<evidence type="ECO:0000256" key="3">
    <source>
        <dbReference type="ARBA" id="ARBA00023315"/>
    </source>
</evidence>
<comment type="similarity">
    <text evidence="1">Belongs to the acetyltransferase family.</text>
</comment>
<evidence type="ECO:0000256" key="1">
    <source>
        <dbReference type="ARBA" id="ARBA00008694"/>
    </source>
</evidence>
<dbReference type="SUPFAM" id="SSF55729">
    <property type="entry name" value="Acyl-CoA N-acyltransferases (Nat)"/>
    <property type="match status" value="1"/>
</dbReference>
<feature type="domain" description="N-acetyltransferase" evidence="4">
    <location>
        <begin position="3"/>
        <end position="162"/>
    </location>
</feature>
<dbReference type="PANTHER" id="PTHR10545">
    <property type="entry name" value="DIAMINE N-ACETYLTRANSFERASE"/>
    <property type="match status" value="1"/>
</dbReference>
<dbReference type="GO" id="GO:0008080">
    <property type="term" value="F:N-acetyltransferase activity"/>
    <property type="evidence" value="ECO:0007669"/>
    <property type="project" value="UniProtKB-ARBA"/>
</dbReference>
<dbReference type="Pfam" id="PF00583">
    <property type="entry name" value="Acetyltransf_1"/>
    <property type="match status" value="1"/>
</dbReference>
<protein>
    <submittedName>
        <fullName evidence="5">L-amino acid N-acyltransferase YncA</fullName>
    </submittedName>
</protein>
<dbReference type="FunFam" id="3.40.630.30:FF:000064">
    <property type="entry name" value="GNAT family acetyltransferase"/>
    <property type="match status" value="1"/>
</dbReference>
<dbReference type="RefSeq" id="WP_218140954.1">
    <property type="nucleotide sequence ID" value="NZ_FOPJ01000017.1"/>
</dbReference>
<dbReference type="PANTHER" id="PTHR10545:SF29">
    <property type="entry name" value="GH14572P-RELATED"/>
    <property type="match status" value="1"/>
</dbReference>
<dbReference type="AlphaFoldDB" id="A0A1I2V1Z7"/>
<reference evidence="5 6" key="1">
    <citation type="submission" date="2016-10" db="EMBL/GenBank/DDBJ databases">
        <authorList>
            <person name="de Groot N.N."/>
        </authorList>
    </citation>
    <scope>NUCLEOTIDE SEQUENCE [LARGE SCALE GENOMIC DNA]</scope>
    <source>
        <strain>J11</strain>
        <strain evidence="6">PG 39</strain>
    </source>
</reference>
<dbReference type="InterPro" id="IPR016181">
    <property type="entry name" value="Acyl_CoA_acyltransferase"/>
</dbReference>
<dbReference type="Proteomes" id="UP000199065">
    <property type="component" value="Unassembled WGS sequence"/>
</dbReference>
<dbReference type="CDD" id="cd04301">
    <property type="entry name" value="NAT_SF"/>
    <property type="match status" value="1"/>
</dbReference>
<dbReference type="EMBL" id="FOPJ01000017">
    <property type="protein sequence ID" value="SFG83160.1"/>
    <property type="molecule type" value="Genomic_DNA"/>
</dbReference>
<evidence type="ECO:0000256" key="2">
    <source>
        <dbReference type="ARBA" id="ARBA00022679"/>
    </source>
</evidence>
<keyword evidence="3 5" id="KW-0012">Acyltransferase</keyword>
<organism evidence="5 6">
    <name type="scientific">Corynebacterium spheniscorum</name>
    <dbReference type="NCBI Taxonomy" id="185761"/>
    <lineage>
        <taxon>Bacteria</taxon>
        <taxon>Bacillati</taxon>
        <taxon>Actinomycetota</taxon>
        <taxon>Actinomycetes</taxon>
        <taxon>Mycobacteriales</taxon>
        <taxon>Corynebacteriaceae</taxon>
        <taxon>Corynebacterium</taxon>
    </lineage>
</organism>
<proteinExistence type="inferred from homology"/>
<keyword evidence="6" id="KW-1185">Reference proteome</keyword>
<evidence type="ECO:0000313" key="6">
    <source>
        <dbReference type="Proteomes" id="UP000199065"/>
    </source>
</evidence>
<evidence type="ECO:0000313" key="5">
    <source>
        <dbReference type="EMBL" id="SFG83160.1"/>
    </source>
</evidence>
<gene>
    <name evidence="5" type="ORF">SAMN05660282_02096</name>
</gene>
<name>A0A1I2V1Z7_9CORY</name>
<evidence type="ECO:0000259" key="4">
    <source>
        <dbReference type="PROSITE" id="PS51186"/>
    </source>
</evidence>
<keyword evidence="2 5" id="KW-0808">Transferase</keyword>
<dbReference type="PROSITE" id="PS51186">
    <property type="entry name" value="GNAT"/>
    <property type="match status" value="1"/>
</dbReference>
<dbReference type="InterPro" id="IPR051016">
    <property type="entry name" value="Diverse_Substrate_AcTransf"/>
</dbReference>
<accession>A0A1I2V1Z7</accession>
<sequence length="162" mass="18506">MSTLIREATPEDIPQILELIRLLAEYEREPDAVEATEEGLRKLFFGENPATFAHVIDDPEAESGRLAGMAIWFLNFSTWTGRHGIWLEDLYVREELRGRGYGLALMRHLAKICVERGYGRLEWTALDWNAPALGFYHSLGAVRMEEWTTLRLAGQALEDQAK</sequence>
<dbReference type="InterPro" id="IPR000182">
    <property type="entry name" value="GNAT_dom"/>
</dbReference>
<dbReference type="STRING" id="185761.SAMN05660282_02096"/>
<dbReference type="Gene3D" id="3.40.630.30">
    <property type="match status" value="1"/>
</dbReference>